<evidence type="ECO:0000256" key="10">
    <source>
        <dbReference type="ARBA" id="ARBA00031323"/>
    </source>
</evidence>
<dbReference type="SUPFAM" id="SSF53335">
    <property type="entry name" value="S-adenosyl-L-methionine-dependent methyltransferases"/>
    <property type="match status" value="1"/>
</dbReference>
<dbReference type="Gene3D" id="3.40.50.150">
    <property type="entry name" value="Vaccinia Virus protein VP39"/>
    <property type="match status" value="1"/>
</dbReference>
<evidence type="ECO:0000256" key="8">
    <source>
        <dbReference type="ARBA" id="ARBA00022691"/>
    </source>
</evidence>
<dbReference type="Proteomes" id="UP000431826">
    <property type="component" value="Unassembled WGS sequence"/>
</dbReference>
<keyword evidence="14" id="KW-1185">Reference proteome</keyword>
<dbReference type="Pfam" id="PF01135">
    <property type="entry name" value="PCMT"/>
    <property type="match status" value="1"/>
</dbReference>
<accession>A0A640UU70</accession>
<dbReference type="GO" id="GO:0004719">
    <property type="term" value="F:protein-L-isoaspartate (D-aspartate) O-methyltransferase activity"/>
    <property type="evidence" value="ECO:0007669"/>
    <property type="project" value="UniProtKB-EC"/>
</dbReference>
<sequence length="434" mass="46213">MGVIAQNGGGSDRLPEATGMEERPGLNGLGRALMAAGVLSPDWVSAYLAVPRSAVLPELIWPFDMAAGRSVPVSRTESPEVWREYVDADVPVVTQWDDGKRSGASPGEVPTSSASMPSVVFRMLQDVDLHPGHKVLEIGAATLWNALLMAHRAGPGNVTTMEVDGALAAAARATAARFGNSVRVLHGDGSRGHPEGAPYDRIMATCGVRSVPFAWVEQCRPGGVIVAPWGTHYSHGDAVARLMVAPDGQSAAGRFTGPVEFMKLRSQRPAAVDHSAYVTGSVADGEESSTTLTEAEFLGERFGPEGFVLGLRVPRCLHVVADKGDGGRPVWFYGLGDGVSGGVGDGRPSDGQPSDELSDGARDASWACVLFRDGDTARVWQSGPRRLWDEVEDAFHWWEGRGRPEHTRFGLTVTAEGERVWLDDPADSWALTGP</sequence>
<evidence type="ECO:0000256" key="6">
    <source>
        <dbReference type="ARBA" id="ARBA00022603"/>
    </source>
</evidence>
<dbReference type="CDD" id="cd02440">
    <property type="entry name" value="AdoMet_MTases"/>
    <property type="match status" value="1"/>
</dbReference>
<comment type="subcellular location">
    <subcellularLocation>
        <location evidence="1">Cytoplasm</location>
    </subcellularLocation>
</comment>
<evidence type="ECO:0000313" key="13">
    <source>
        <dbReference type="EMBL" id="GFE39349.1"/>
    </source>
</evidence>
<reference evidence="13 14" key="1">
    <citation type="submission" date="2019-12" db="EMBL/GenBank/DDBJ databases">
        <title>Whole genome shotgun sequence of Streptomyces tubercidicus NBRC 13090.</title>
        <authorList>
            <person name="Ichikawa N."/>
            <person name="Kimura A."/>
            <person name="Kitahashi Y."/>
            <person name="Komaki H."/>
            <person name="Tamura T."/>
        </authorList>
    </citation>
    <scope>NUCLEOTIDE SEQUENCE [LARGE SCALE GENOMIC DNA]</scope>
    <source>
        <strain evidence="13 14">NBRC 13090</strain>
    </source>
</reference>
<dbReference type="GO" id="GO:0032259">
    <property type="term" value="P:methylation"/>
    <property type="evidence" value="ECO:0007669"/>
    <property type="project" value="UniProtKB-KW"/>
</dbReference>
<evidence type="ECO:0000313" key="14">
    <source>
        <dbReference type="Proteomes" id="UP000431826"/>
    </source>
</evidence>
<keyword evidence="5" id="KW-0963">Cytoplasm</keyword>
<dbReference type="EMBL" id="BLIR01000001">
    <property type="protein sequence ID" value="GFE39349.1"/>
    <property type="molecule type" value="Genomic_DNA"/>
</dbReference>
<dbReference type="PANTHER" id="PTHR11579">
    <property type="entry name" value="PROTEIN-L-ISOASPARTATE O-METHYLTRANSFERASE"/>
    <property type="match status" value="1"/>
</dbReference>
<feature type="region of interest" description="Disordered" evidence="12">
    <location>
        <begin position="1"/>
        <end position="23"/>
    </location>
</feature>
<evidence type="ECO:0000256" key="5">
    <source>
        <dbReference type="ARBA" id="ARBA00022490"/>
    </source>
</evidence>
<dbReference type="InterPro" id="IPR000682">
    <property type="entry name" value="PCMT"/>
</dbReference>
<dbReference type="GO" id="GO:0005737">
    <property type="term" value="C:cytoplasm"/>
    <property type="evidence" value="ECO:0007669"/>
    <property type="project" value="UniProtKB-SubCell"/>
</dbReference>
<keyword evidence="6 13" id="KW-0489">Methyltransferase</keyword>
<evidence type="ECO:0000256" key="2">
    <source>
        <dbReference type="ARBA" id="ARBA00005369"/>
    </source>
</evidence>
<dbReference type="AlphaFoldDB" id="A0A640UU70"/>
<evidence type="ECO:0000256" key="9">
    <source>
        <dbReference type="ARBA" id="ARBA00030757"/>
    </source>
</evidence>
<evidence type="ECO:0000256" key="12">
    <source>
        <dbReference type="SAM" id="MobiDB-lite"/>
    </source>
</evidence>
<comment type="similarity">
    <text evidence="2">Belongs to the methyltransferase superfamily. L-isoaspartyl/D-aspartyl protein methyltransferase family.</text>
</comment>
<dbReference type="EC" id="2.1.1.77" evidence="3"/>
<proteinExistence type="inferred from homology"/>
<keyword evidence="7 13" id="KW-0808">Transferase</keyword>
<dbReference type="InterPro" id="IPR029063">
    <property type="entry name" value="SAM-dependent_MTases_sf"/>
</dbReference>
<dbReference type="PANTHER" id="PTHR11579:SF0">
    <property type="entry name" value="PROTEIN-L-ISOASPARTATE(D-ASPARTATE) O-METHYLTRANSFERASE"/>
    <property type="match status" value="1"/>
</dbReference>
<protein>
    <recommendedName>
        <fullName evidence="4">Protein-L-isoaspartate O-methyltransferase</fullName>
        <ecNumber evidence="3">2.1.1.77</ecNumber>
    </recommendedName>
    <alternativeName>
        <fullName evidence="11">L-isoaspartyl protein carboxyl methyltransferase</fullName>
    </alternativeName>
    <alternativeName>
        <fullName evidence="9">Protein L-isoaspartyl methyltransferase</fullName>
    </alternativeName>
    <alternativeName>
        <fullName evidence="10">Protein-beta-aspartate methyltransferase</fullName>
    </alternativeName>
</protein>
<evidence type="ECO:0000256" key="3">
    <source>
        <dbReference type="ARBA" id="ARBA00011890"/>
    </source>
</evidence>
<comment type="caution">
    <text evidence="13">The sequence shown here is derived from an EMBL/GenBank/DDBJ whole genome shotgun (WGS) entry which is preliminary data.</text>
</comment>
<keyword evidence="8" id="KW-0949">S-adenosyl-L-methionine</keyword>
<evidence type="ECO:0000256" key="11">
    <source>
        <dbReference type="ARBA" id="ARBA00031350"/>
    </source>
</evidence>
<evidence type="ECO:0000256" key="7">
    <source>
        <dbReference type="ARBA" id="ARBA00022679"/>
    </source>
</evidence>
<evidence type="ECO:0000256" key="1">
    <source>
        <dbReference type="ARBA" id="ARBA00004496"/>
    </source>
</evidence>
<name>A0A640UU70_9ACTN</name>
<gene>
    <name evidence="13" type="primary">pcm_2</name>
    <name evidence="13" type="ORF">Stube_40220</name>
</gene>
<evidence type="ECO:0000256" key="4">
    <source>
        <dbReference type="ARBA" id="ARBA00013346"/>
    </source>
</evidence>
<organism evidence="13 14">
    <name type="scientific">Streptomyces tubercidicus</name>
    <dbReference type="NCBI Taxonomy" id="47759"/>
    <lineage>
        <taxon>Bacteria</taxon>
        <taxon>Bacillati</taxon>
        <taxon>Actinomycetota</taxon>
        <taxon>Actinomycetes</taxon>
        <taxon>Kitasatosporales</taxon>
        <taxon>Streptomycetaceae</taxon>
        <taxon>Streptomyces</taxon>
    </lineage>
</organism>